<proteinExistence type="predicted"/>
<dbReference type="EMBL" id="JAGSXJ010000001">
    <property type="protein sequence ID" value="KAH6697524.1"/>
    <property type="molecule type" value="Genomic_DNA"/>
</dbReference>
<protein>
    <submittedName>
        <fullName evidence="2">Uncharacterized protein</fullName>
    </submittedName>
</protein>
<keyword evidence="3" id="KW-1185">Reference proteome</keyword>
<accession>A0A9P8VLN3</accession>
<organism evidence="2 3">
    <name type="scientific">Plectosphaerella plurivora</name>
    <dbReference type="NCBI Taxonomy" id="936078"/>
    <lineage>
        <taxon>Eukaryota</taxon>
        <taxon>Fungi</taxon>
        <taxon>Dikarya</taxon>
        <taxon>Ascomycota</taxon>
        <taxon>Pezizomycotina</taxon>
        <taxon>Sordariomycetes</taxon>
        <taxon>Hypocreomycetidae</taxon>
        <taxon>Glomerellales</taxon>
        <taxon>Plectosphaerellaceae</taxon>
        <taxon>Plectosphaerella</taxon>
    </lineage>
</organism>
<gene>
    <name evidence="2" type="ORF">F5X68DRAFT_197500</name>
</gene>
<feature type="compositionally biased region" description="Low complexity" evidence="1">
    <location>
        <begin position="107"/>
        <end position="121"/>
    </location>
</feature>
<sequence>MMTPNLTPLLGCSRLGLMVTLMGWCRQFIIANAPKSVLARPGSILRPHTHGHTHTSRERALGRCSHHRFTWHMAVLDFTFHRLPRAEEPLDLIRGTGPRSRHQLGGTPKKNTTKPTTPVHL</sequence>
<name>A0A9P8VLN3_9PEZI</name>
<dbReference type="AlphaFoldDB" id="A0A9P8VLN3"/>
<reference evidence="2" key="1">
    <citation type="journal article" date="2021" name="Nat. Commun.">
        <title>Genetic determinants of endophytism in the Arabidopsis root mycobiome.</title>
        <authorList>
            <person name="Mesny F."/>
            <person name="Miyauchi S."/>
            <person name="Thiergart T."/>
            <person name="Pickel B."/>
            <person name="Atanasova L."/>
            <person name="Karlsson M."/>
            <person name="Huettel B."/>
            <person name="Barry K.W."/>
            <person name="Haridas S."/>
            <person name="Chen C."/>
            <person name="Bauer D."/>
            <person name="Andreopoulos W."/>
            <person name="Pangilinan J."/>
            <person name="LaButti K."/>
            <person name="Riley R."/>
            <person name="Lipzen A."/>
            <person name="Clum A."/>
            <person name="Drula E."/>
            <person name="Henrissat B."/>
            <person name="Kohler A."/>
            <person name="Grigoriev I.V."/>
            <person name="Martin F.M."/>
            <person name="Hacquard S."/>
        </authorList>
    </citation>
    <scope>NUCLEOTIDE SEQUENCE</scope>
    <source>
        <strain evidence="2">MPI-SDFR-AT-0117</strain>
    </source>
</reference>
<feature type="non-terminal residue" evidence="2">
    <location>
        <position position="121"/>
    </location>
</feature>
<feature type="region of interest" description="Disordered" evidence="1">
    <location>
        <begin position="91"/>
        <end position="121"/>
    </location>
</feature>
<evidence type="ECO:0000313" key="2">
    <source>
        <dbReference type="EMBL" id="KAH6697524.1"/>
    </source>
</evidence>
<evidence type="ECO:0000256" key="1">
    <source>
        <dbReference type="SAM" id="MobiDB-lite"/>
    </source>
</evidence>
<comment type="caution">
    <text evidence="2">The sequence shown here is derived from an EMBL/GenBank/DDBJ whole genome shotgun (WGS) entry which is preliminary data.</text>
</comment>
<evidence type="ECO:0000313" key="3">
    <source>
        <dbReference type="Proteomes" id="UP000770015"/>
    </source>
</evidence>
<dbReference type="Proteomes" id="UP000770015">
    <property type="component" value="Unassembled WGS sequence"/>
</dbReference>